<dbReference type="Proteomes" id="UP000499080">
    <property type="component" value="Unassembled WGS sequence"/>
</dbReference>
<sequence length="84" mass="9136">MNDEYFWVGWWNRSLPSPPSSPGVFPPEMQGFGLADGMVGFSSLLMGVYSENANLVPTFRRHGSSSNDYSGSKLGGMAVMQALE</sequence>
<keyword evidence="2" id="KW-1185">Reference proteome</keyword>
<comment type="caution">
    <text evidence="1">The sequence shown here is derived from an EMBL/GenBank/DDBJ whole genome shotgun (WGS) entry which is preliminary data.</text>
</comment>
<dbReference type="AlphaFoldDB" id="A0A4Y2SYQ1"/>
<evidence type="ECO:0000313" key="1">
    <source>
        <dbReference type="EMBL" id="GBN92783.1"/>
    </source>
</evidence>
<accession>A0A4Y2SYQ1</accession>
<protein>
    <submittedName>
        <fullName evidence="1">Uncharacterized protein</fullName>
    </submittedName>
</protein>
<reference evidence="1 2" key="1">
    <citation type="journal article" date="2019" name="Sci. Rep.">
        <title>Orb-weaving spider Araneus ventricosus genome elucidates the spidroin gene catalogue.</title>
        <authorList>
            <person name="Kono N."/>
            <person name="Nakamura H."/>
            <person name="Ohtoshi R."/>
            <person name="Moran D.A.P."/>
            <person name="Shinohara A."/>
            <person name="Yoshida Y."/>
            <person name="Fujiwara M."/>
            <person name="Mori M."/>
            <person name="Tomita M."/>
            <person name="Arakawa K."/>
        </authorList>
    </citation>
    <scope>NUCLEOTIDE SEQUENCE [LARGE SCALE GENOMIC DNA]</scope>
</reference>
<dbReference type="EMBL" id="BGPR01024583">
    <property type="protein sequence ID" value="GBN92783.1"/>
    <property type="molecule type" value="Genomic_DNA"/>
</dbReference>
<name>A0A4Y2SYQ1_ARAVE</name>
<organism evidence="1 2">
    <name type="scientific">Araneus ventricosus</name>
    <name type="common">Orbweaver spider</name>
    <name type="synonym">Epeira ventricosa</name>
    <dbReference type="NCBI Taxonomy" id="182803"/>
    <lineage>
        <taxon>Eukaryota</taxon>
        <taxon>Metazoa</taxon>
        <taxon>Ecdysozoa</taxon>
        <taxon>Arthropoda</taxon>
        <taxon>Chelicerata</taxon>
        <taxon>Arachnida</taxon>
        <taxon>Araneae</taxon>
        <taxon>Araneomorphae</taxon>
        <taxon>Entelegynae</taxon>
        <taxon>Araneoidea</taxon>
        <taxon>Araneidae</taxon>
        <taxon>Araneus</taxon>
    </lineage>
</organism>
<gene>
    <name evidence="1" type="ORF">AVEN_110081_1</name>
</gene>
<proteinExistence type="predicted"/>
<evidence type="ECO:0000313" key="2">
    <source>
        <dbReference type="Proteomes" id="UP000499080"/>
    </source>
</evidence>